<proteinExistence type="predicted"/>
<protein>
    <submittedName>
        <fullName evidence="2">Uncharacterized protein</fullName>
    </submittedName>
</protein>
<reference evidence="2 4" key="1">
    <citation type="submission" date="2017-09" db="EMBL/GenBank/DDBJ databases">
        <authorList>
            <person name="Thomas P."/>
            <person name="Seyboldt C."/>
        </authorList>
    </citation>
    <scope>NUCLEOTIDE SEQUENCE [LARGE SCALE GENOMIC DNA]</scope>
    <source>
        <strain evidence="2 4">DSM 7534</strain>
    </source>
</reference>
<reference evidence="3" key="2">
    <citation type="submission" date="2022-06" db="EMBL/GenBank/DDBJ databases">
        <authorList>
            <person name="Holder M.E."/>
            <person name="Ajami N.J."/>
            <person name="Petrosino J.F."/>
        </authorList>
    </citation>
    <scope>NUCLEOTIDE SEQUENCE</scope>
    <source>
        <strain evidence="3">RMA 8861</strain>
    </source>
</reference>
<evidence type="ECO:0000313" key="3">
    <source>
        <dbReference type="EMBL" id="USS00418.1"/>
    </source>
</evidence>
<dbReference type="RefSeq" id="WP_066675759.1">
    <property type="nucleotide sequence ID" value="NZ_CABMIZ010000011.1"/>
</dbReference>
<gene>
    <name evidence="2" type="ORF">CP523_04875</name>
    <name evidence="3" type="ORF">NH397_13130</name>
</gene>
<dbReference type="AlphaFoldDB" id="A0A9N7JJN7"/>
<keyword evidence="1" id="KW-1133">Transmembrane helix</keyword>
<keyword evidence="1" id="KW-0472">Membrane</keyword>
<dbReference type="Proteomes" id="UP001055437">
    <property type="component" value="Chromosome"/>
</dbReference>
<dbReference type="EMBL" id="CP023671">
    <property type="protein sequence ID" value="AYE33853.1"/>
    <property type="molecule type" value="Genomic_DNA"/>
</dbReference>
<name>A0A9N7JJN7_CLOSE</name>
<evidence type="ECO:0000313" key="4">
    <source>
        <dbReference type="Proteomes" id="UP000280586"/>
    </source>
</evidence>
<sequence>MKKSARREVSFINSIFYIIVSIFIISLEKLLSKNTTIKLSFTFSIVAILSYVLAFKIISPSFNSIKLGKLLFQVIPLFIGIIIVTSFILKILSVFK</sequence>
<evidence type="ECO:0000313" key="2">
    <source>
        <dbReference type="EMBL" id="AYE33853.1"/>
    </source>
</evidence>
<feature type="transmembrane region" description="Helical" evidence="1">
    <location>
        <begin position="9"/>
        <end position="27"/>
    </location>
</feature>
<dbReference type="EMBL" id="CP099799">
    <property type="protein sequence ID" value="USS00418.1"/>
    <property type="molecule type" value="Genomic_DNA"/>
</dbReference>
<accession>A0A9N7JJN7</accession>
<evidence type="ECO:0000313" key="5">
    <source>
        <dbReference type="Proteomes" id="UP001055437"/>
    </source>
</evidence>
<keyword evidence="5" id="KW-1185">Reference proteome</keyword>
<keyword evidence="1" id="KW-0812">Transmembrane</keyword>
<dbReference type="Proteomes" id="UP000280586">
    <property type="component" value="Chromosome"/>
</dbReference>
<evidence type="ECO:0000256" key="1">
    <source>
        <dbReference type="SAM" id="Phobius"/>
    </source>
</evidence>
<feature type="transmembrane region" description="Helical" evidence="1">
    <location>
        <begin position="39"/>
        <end position="58"/>
    </location>
</feature>
<feature type="transmembrane region" description="Helical" evidence="1">
    <location>
        <begin position="70"/>
        <end position="92"/>
    </location>
</feature>
<dbReference type="KEGG" id="csep:CP523_04875"/>
<dbReference type="GeneID" id="303560015"/>
<organism evidence="2 4">
    <name type="scientific">Clostridium septicum</name>
    <dbReference type="NCBI Taxonomy" id="1504"/>
    <lineage>
        <taxon>Bacteria</taxon>
        <taxon>Bacillati</taxon>
        <taxon>Bacillota</taxon>
        <taxon>Clostridia</taxon>
        <taxon>Eubacteriales</taxon>
        <taxon>Clostridiaceae</taxon>
        <taxon>Clostridium</taxon>
    </lineage>
</organism>